<dbReference type="Proteomes" id="UP000196842">
    <property type="component" value="Chromosome I"/>
</dbReference>
<sequence length="184" mass="21442">MDEVVEKYSSSNKDWLTVGSIRRLWKTSMKTKFQIALEKNEFPKFFKGQNEYFSRDPDWGDHLYINNWQGLCGYLKPKENPNQTLIGAFNAYVDSLHVNYQNADSLLSNISCYYSLRTQINSMSENGFDLIQKLDHAQKGKIGKLFRLLREEYDQKNAEKPVISFDNFLLEIKSNGCTIDLETL</sequence>
<gene>
    <name evidence="1" type="ORF">CFBP1590__5306</name>
</gene>
<name>A0A1Y6JVQ5_PSEVI</name>
<dbReference type="AlphaFoldDB" id="A0A1Y6JVQ5"/>
<organism evidence="1 2">
    <name type="scientific">Pseudomonas viridiflava</name>
    <name type="common">Phytomonas viridiflava</name>
    <dbReference type="NCBI Taxonomy" id="33069"/>
    <lineage>
        <taxon>Bacteria</taxon>
        <taxon>Pseudomonadati</taxon>
        <taxon>Pseudomonadota</taxon>
        <taxon>Gammaproteobacteria</taxon>
        <taxon>Pseudomonadales</taxon>
        <taxon>Pseudomonadaceae</taxon>
        <taxon>Pseudomonas</taxon>
    </lineage>
</organism>
<accession>A0A1Y6JVQ5</accession>
<evidence type="ECO:0000313" key="1">
    <source>
        <dbReference type="EMBL" id="SMS12892.1"/>
    </source>
</evidence>
<evidence type="ECO:0000313" key="2">
    <source>
        <dbReference type="Proteomes" id="UP000196842"/>
    </source>
</evidence>
<reference evidence="1 2" key="1">
    <citation type="submission" date="2017-05" db="EMBL/GenBank/DDBJ databases">
        <authorList>
            <person name="Song R."/>
            <person name="Chenine A.L."/>
            <person name="Ruprecht R.M."/>
        </authorList>
    </citation>
    <scope>NUCLEOTIDE SEQUENCE [LARGE SCALE GENOMIC DNA]</scope>
    <source>
        <strain evidence="1 2">CFBP 1590</strain>
    </source>
</reference>
<protein>
    <submittedName>
        <fullName evidence="1">Uncharacterized protein</fullName>
    </submittedName>
</protein>
<proteinExistence type="predicted"/>
<dbReference type="KEGG" id="pvd:CFBP1590__5306"/>
<dbReference type="EMBL" id="LT855380">
    <property type="protein sequence ID" value="SMS12892.1"/>
    <property type="molecule type" value="Genomic_DNA"/>
</dbReference>